<dbReference type="PANTHER" id="PTHR12905">
    <property type="entry name" value="METALLOPHOSPHOESTERASE"/>
    <property type="match status" value="1"/>
</dbReference>
<dbReference type="EMBL" id="ML996088">
    <property type="protein sequence ID" value="KAF2150964.1"/>
    <property type="molecule type" value="Genomic_DNA"/>
</dbReference>
<feature type="region of interest" description="Disordered" evidence="1">
    <location>
        <begin position="373"/>
        <end position="392"/>
    </location>
</feature>
<evidence type="ECO:0000313" key="4">
    <source>
        <dbReference type="Proteomes" id="UP000799439"/>
    </source>
</evidence>
<dbReference type="Gene3D" id="3.60.21.10">
    <property type="match status" value="1"/>
</dbReference>
<name>A0A9P4J205_9PEZI</name>
<organism evidence="3 4">
    <name type="scientific">Myriangium duriaei CBS 260.36</name>
    <dbReference type="NCBI Taxonomy" id="1168546"/>
    <lineage>
        <taxon>Eukaryota</taxon>
        <taxon>Fungi</taxon>
        <taxon>Dikarya</taxon>
        <taxon>Ascomycota</taxon>
        <taxon>Pezizomycotina</taxon>
        <taxon>Dothideomycetes</taxon>
        <taxon>Dothideomycetidae</taxon>
        <taxon>Myriangiales</taxon>
        <taxon>Myriangiaceae</taxon>
        <taxon>Myriangium</taxon>
    </lineage>
</organism>
<dbReference type="GO" id="GO:0016787">
    <property type="term" value="F:hydrolase activity"/>
    <property type="evidence" value="ECO:0007669"/>
    <property type="project" value="InterPro"/>
</dbReference>
<dbReference type="SUPFAM" id="SSF56300">
    <property type="entry name" value="Metallo-dependent phosphatases"/>
    <property type="match status" value="1"/>
</dbReference>
<gene>
    <name evidence="3" type="ORF">K461DRAFT_328444</name>
</gene>
<dbReference type="CDD" id="cd07379">
    <property type="entry name" value="MPP_239FB"/>
    <property type="match status" value="1"/>
</dbReference>
<dbReference type="Pfam" id="PF00149">
    <property type="entry name" value="Metallophos"/>
    <property type="match status" value="1"/>
</dbReference>
<feature type="domain" description="Calcineurin-like phosphoesterase" evidence="2">
    <location>
        <begin position="13"/>
        <end position="215"/>
    </location>
</feature>
<comment type="caution">
    <text evidence="3">The sequence shown here is derived from an EMBL/GenBank/DDBJ whole genome shotgun (WGS) entry which is preliminary data.</text>
</comment>
<feature type="region of interest" description="Disordered" evidence="1">
    <location>
        <begin position="261"/>
        <end position="286"/>
    </location>
</feature>
<dbReference type="AlphaFoldDB" id="A0A9P4J205"/>
<accession>A0A9P4J205</accession>
<keyword evidence="4" id="KW-1185">Reference proteome</keyword>
<protein>
    <submittedName>
        <fullName evidence="3">Metallo-dependent phosphatase</fullName>
    </submittedName>
</protein>
<evidence type="ECO:0000313" key="3">
    <source>
        <dbReference type="EMBL" id="KAF2150964.1"/>
    </source>
</evidence>
<dbReference type="Proteomes" id="UP000799439">
    <property type="component" value="Unassembled WGS sequence"/>
</dbReference>
<proteinExistence type="predicted"/>
<sequence length="392" mass="42467">MSIANAAPLRKTRFVCVSDTHGASPRDGAFKLPKGDVLIHAGDLTNQGSYSELKKTIDWIEEADFEVKIVVAGNHDVTLDSSFYSVHSSNFHNQEPQSSAACISLLTSSGITYLNHASTNIRLASPTGPHTTFRVFGSPYSPVRGLWGFSYPGYKSAADDLWSAIPLDTDVLITHTPPLGHLDLSSKWGQAGCAALQKRLWAVRPALSVFGHVHEGRGAEIIQWGKEFAGREEELVHWNDPGLGTRKLSLVDLTGRRGTEKLDNDFSTSASAGNGRPQAHSSPIVRAGRLIRRGSSKRELAGGGNLVNHMSRMHHDNVAVWQGRQGRKETCVVNAAIMARSHGMGAKRFNHPIVVDINLPIWSESESQGIDESADLDLANNTTVPTSVQEGA</sequence>
<dbReference type="PANTHER" id="PTHR12905:SF16">
    <property type="entry name" value="SER_THR PROTEIN PHOSPHATASE FAMILY PROTEIN (AFU_ORTHOLOGUE AFUA_1G06000)"/>
    <property type="match status" value="1"/>
</dbReference>
<reference evidence="3" key="1">
    <citation type="journal article" date="2020" name="Stud. Mycol.">
        <title>101 Dothideomycetes genomes: a test case for predicting lifestyles and emergence of pathogens.</title>
        <authorList>
            <person name="Haridas S."/>
            <person name="Albert R."/>
            <person name="Binder M."/>
            <person name="Bloem J."/>
            <person name="Labutti K."/>
            <person name="Salamov A."/>
            <person name="Andreopoulos B."/>
            <person name="Baker S."/>
            <person name="Barry K."/>
            <person name="Bills G."/>
            <person name="Bluhm B."/>
            <person name="Cannon C."/>
            <person name="Castanera R."/>
            <person name="Culley D."/>
            <person name="Daum C."/>
            <person name="Ezra D."/>
            <person name="Gonzalez J."/>
            <person name="Henrissat B."/>
            <person name="Kuo A."/>
            <person name="Liang C."/>
            <person name="Lipzen A."/>
            <person name="Lutzoni F."/>
            <person name="Magnuson J."/>
            <person name="Mondo S."/>
            <person name="Nolan M."/>
            <person name="Ohm R."/>
            <person name="Pangilinan J."/>
            <person name="Park H.-J."/>
            <person name="Ramirez L."/>
            <person name="Alfaro M."/>
            <person name="Sun H."/>
            <person name="Tritt A."/>
            <person name="Yoshinaga Y."/>
            <person name="Zwiers L.-H."/>
            <person name="Turgeon B."/>
            <person name="Goodwin S."/>
            <person name="Spatafora J."/>
            <person name="Crous P."/>
            <person name="Grigoriev I."/>
        </authorList>
    </citation>
    <scope>NUCLEOTIDE SEQUENCE</scope>
    <source>
        <strain evidence="3">CBS 260.36</strain>
    </source>
</reference>
<evidence type="ECO:0000256" key="1">
    <source>
        <dbReference type="SAM" id="MobiDB-lite"/>
    </source>
</evidence>
<dbReference type="InterPro" id="IPR004843">
    <property type="entry name" value="Calcineurin-like_PHP"/>
</dbReference>
<evidence type="ECO:0000259" key="2">
    <source>
        <dbReference type="Pfam" id="PF00149"/>
    </source>
</evidence>
<dbReference type="InterPro" id="IPR029052">
    <property type="entry name" value="Metallo-depent_PP-like"/>
</dbReference>
<dbReference type="OrthoDB" id="630188at2759"/>
<dbReference type="InterPro" id="IPR051693">
    <property type="entry name" value="UPF0046_metallophosphoest"/>
</dbReference>
<feature type="compositionally biased region" description="Polar residues" evidence="1">
    <location>
        <begin position="379"/>
        <end position="392"/>
    </location>
</feature>